<dbReference type="AlphaFoldDB" id="A0A420BGI0"/>
<dbReference type="EMBL" id="RAPY01000001">
    <property type="protein sequence ID" value="RKE55834.1"/>
    <property type="molecule type" value="Genomic_DNA"/>
</dbReference>
<reference evidence="2 3" key="1">
    <citation type="submission" date="2018-09" db="EMBL/GenBank/DDBJ databases">
        <title>Genomic Encyclopedia of Type Strains, Phase III (KMG-III): the genomes of soil and plant-associated and newly described type strains.</title>
        <authorList>
            <person name="Whitman W."/>
        </authorList>
    </citation>
    <scope>NUCLEOTIDE SEQUENCE [LARGE SCALE GENOMIC DNA]</scope>
    <source>
        <strain evidence="2 3">CECT 7938</strain>
    </source>
</reference>
<keyword evidence="1" id="KW-1133">Transmembrane helix</keyword>
<dbReference type="Proteomes" id="UP000286246">
    <property type="component" value="Unassembled WGS sequence"/>
</dbReference>
<evidence type="ECO:0000256" key="1">
    <source>
        <dbReference type="SAM" id="Phobius"/>
    </source>
</evidence>
<evidence type="ECO:0000313" key="2">
    <source>
        <dbReference type="EMBL" id="RKE55834.1"/>
    </source>
</evidence>
<protein>
    <submittedName>
        <fullName evidence="2">Uncharacterized protein</fullName>
    </submittedName>
</protein>
<evidence type="ECO:0000313" key="3">
    <source>
        <dbReference type="Proteomes" id="UP000286246"/>
    </source>
</evidence>
<sequence>MEGFIGTYMPKMVTIRVKYLIPIILMTINIFLKGLKR</sequence>
<organism evidence="2 3">
    <name type="scientific">Sphingobacterium detergens</name>
    <dbReference type="NCBI Taxonomy" id="1145106"/>
    <lineage>
        <taxon>Bacteria</taxon>
        <taxon>Pseudomonadati</taxon>
        <taxon>Bacteroidota</taxon>
        <taxon>Sphingobacteriia</taxon>
        <taxon>Sphingobacteriales</taxon>
        <taxon>Sphingobacteriaceae</taxon>
        <taxon>Sphingobacterium</taxon>
    </lineage>
</organism>
<name>A0A420BGI0_SPHD1</name>
<gene>
    <name evidence="2" type="ORF">DFQ12_0673</name>
</gene>
<keyword evidence="1" id="KW-0472">Membrane</keyword>
<proteinExistence type="predicted"/>
<comment type="caution">
    <text evidence="2">The sequence shown here is derived from an EMBL/GenBank/DDBJ whole genome shotgun (WGS) entry which is preliminary data.</text>
</comment>
<keyword evidence="3" id="KW-1185">Reference proteome</keyword>
<accession>A0A420BGI0</accession>
<keyword evidence="1" id="KW-0812">Transmembrane</keyword>
<feature type="transmembrane region" description="Helical" evidence="1">
    <location>
        <begin position="12"/>
        <end position="32"/>
    </location>
</feature>